<feature type="transmembrane region" description="Helical" evidence="1">
    <location>
        <begin position="260"/>
        <end position="281"/>
    </location>
</feature>
<comment type="caution">
    <text evidence="2">The sequence shown here is derived from an EMBL/GenBank/DDBJ whole genome shotgun (WGS) entry which is preliminary data.</text>
</comment>
<dbReference type="RefSeq" id="WP_016146556.1">
    <property type="nucleotide sequence ID" value="NZ_KB976103.1"/>
</dbReference>
<keyword evidence="1" id="KW-1133">Transmembrane helix</keyword>
<dbReference type="AlphaFoldDB" id="R8W462"/>
<name>R8W462_9FIRM</name>
<accession>R8W462</accession>
<feature type="transmembrane region" description="Helical" evidence="1">
    <location>
        <begin position="162"/>
        <end position="183"/>
    </location>
</feature>
<proteinExistence type="predicted"/>
<organism evidence="2 3">
    <name type="scientific">Butyricicoccus pullicaecorum 1.2</name>
    <dbReference type="NCBI Taxonomy" id="1203606"/>
    <lineage>
        <taxon>Bacteria</taxon>
        <taxon>Bacillati</taxon>
        <taxon>Bacillota</taxon>
        <taxon>Clostridia</taxon>
        <taxon>Eubacteriales</taxon>
        <taxon>Butyricicoccaceae</taxon>
        <taxon>Butyricicoccus</taxon>
    </lineage>
</organism>
<keyword evidence="3" id="KW-1185">Reference proteome</keyword>
<dbReference type="eggNOG" id="ENOG503322A">
    <property type="taxonomic scope" value="Bacteria"/>
</dbReference>
<sequence length="297" mass="33928">MEEASVQTKQRNLESLLCSLSGDVLDPEDTEQLERISGTLYHIYRDGEQEPFRHYYSRFFPLLLDFTKADSPYNFEYLTNNLSILGNYISAHSVQYDLLLSHFFKLQDHINLEIARIQFSQSQTQQIQDLNSELTATKLELNQAKDSLKVAIEHAHGLKTEVLTVLSIFSAVVLAFMGGMSFSSSVLESMQNSSIYKVIFIATICGLVVFNTICGLMYFVSKITKLSILTQCNEHNCTCVNDTSQTNCSPLKRLKSRLPYVFYFNVFALIILSLDIIAWIINLHKVAYIIQNLIFHF</sequence>
<evidence type="ECO:0000313" key="3">
    <source>
        <dbReference type="Proteomes" id="UP000013981"/>
    </source>
</evidence>
<evidence type="ECO:0000256" key="1">
    <source>
        <dbReference type="SAM" id="Phobius"/>
    </source>
</evidence>
<protein>
    <submittedName>
        <fullName evidence="2">Uncharacterized protein</fullName>
    </submittedName>
</protein>
<feature type="transmembrane region" description="Helical" evidence="1">
    <location>
        <begin position="195"/>
        <end position="220"/>
    </location>
</feature>
<dbReference type="PATRIC" id="fig|1203606.4.peg.319"/>
<keyword evidence="1" id="KW-0472">Membrane</keyword>
<reference evidence="2 3" key="1">
    <citation type="submission" date="2013-01" db="EMBL/GenBank/DDBJ databases">
        <title>The Genome Sequence of Butyricicoccus pullicaecorum 1.2.</title>
        <authorList>
            <consortium name="The Broad Institute Genome Sequencing Platform"/>
            <person name="Earl A."/>
            <person name="Ward D."/>
            <person name="Feldgarden M."/>
            <person name="Gevers D."/>
            <person name="Van Immerseel F."/>
            <person name="Eeckhaut V."/>
            <person name="Walker B."/>
            <person name="Young S.K."/>
            <person name="Zeng Q."/>
            <person name="Gargeya S."/>
            <person name="Fitzgerald M."/>
            <person name="Haas B."/>
            <person name="Abouelleil A."/>
            <person name="Alvarado L."/>
            <person name="Arachchi H.M."/>
            <person name="Berlin A.M."/>
            <person name="Chapman S.B."/>
            <person name="Dewar J."/>
            <person name="Goldberg J."/>
            <person name="Griggs A."/>
            <person name="Gujja S."/>
            <person name="Hansen M."/>
            <person name="Howarth C."/>
            <person name="Imamovic A."/>
            <person name="Larimer J."/>
            <person name="McCowan C."/>
            <person name="Murphy C."/>
            <person name="Neiman D."/>
            <person name="Pearson M."/>
            <person name="Priest M."/>
            <person name="Roberts A."/>
            <person name="Saif S."/>
            <person name="Shea T."/>
            <person name="Sisk P."/>
            <person name="Sykes S."/>
            <person name="Wortman J."/>
            <person name="Nusbaum C."/>
            <person name="Birren B."/>
        </authorList>
    </citation>
    <scope>NUCLEOTIDE SEQUENCE [LARGE SCALE GENOMIC DNA]</scope>
    <source>
        <strain evidence="2 3">1.2</strain>
    </source>
</reference>
<keyword evidence="1" id="KW-0812">Transmembrane</keyword>
<dbReference type="OrthoDB" id="2084384at2"/>
<dbReference type="HOGENOM" id="CLU_935902_0_0_9"/>
<dbReference type="EMBL" id="AQOB01000002">
    <property type="protein sequence ID" value="EOQ39653.1"/>
    <property type="molecule type" value="Genomic_DNA"/>
</dbReference>
<dbReference type="Proteomes" id="UP000013981">
    <property type="component" value="Unassembled WGS sequence"/>
</dbReference>
<gene>
    <name evidence="2" type="ORF">HMPREF1526_00347</name>
</gene>
<evidence type="ECO:0000313" key="2">
    <source>
        <dbReference type="EMBL" id="EOQ39653.1"/>
    </source>
</evidence>